<feature type="compositionally biased region" description="Basic and acidic residues" evidence="1">
    <location>
        <begin position="90"/>
        <end position="109"/>
    </location>
</feature>
<feature type="region of interest" description="Disordered" evidence="1">
    <location>
        <begin position="90"/>
        <end position="118"/>
    </location>
</feature>
<proteinExistence type="predicted"/>
<evidence type="ECO:0000313" key="2">
    <source>
        <dbReference type="EMBL" id="KAA8827196.1"/>
    </source>
</evidence>
<sequence length="235" mass="26714">MSDDMYENVKEMRVGDFVTLISSDGNACGYVKEFYETPSYITVYFTKSDKRYRIARDAYMFSTGIHPDVEDDIDEDDETELCEIAGDAYERSRSRQNARREAKKKEPEPPCKPGDQVTVDYRRNTTETFIVEKVKWFEAMARWEVVSTDGLYYSIGQDFYRITSVVPRFDAAGIPNVPGFYMDASQTVWKFDGGLFTPILNETGGIALSPAIGRTRFAKDTQGLLPLVEVQVSAE</sequence>
<dbReference type="EMBL" id="RZUH01000007">
    <property type="protein sequence ID" value="KAA8827196.1"/>
    <property type="molecule type" value="Genomic_DNA"/>
</dbReference>
<comment type="caution">
    <text evidence="2">The sequence shown here is derived from an EMBL/GenBank/DDBJ whole genome shotgun (WGS) entry which is preliminary data.</text>
</comment>
<organism evidence="2 3">
    <name type="scientific">Bifidobacterium myosotis</name>
    <dbReference type="NCBI Taxonomy" id="1630166"/>
    <lineage>
        <taxon>Bacteria</taxon>
        <taxon>Bacillati</taxon>
        <taxon>Actinomycetota</taxon>
        <taxon>Actinomycetes</taxon>
        <taxon>Bifidobacteriales</taxon>
        <taxon>Bifidobacteriaceae</taxon>
        <taxon>Bifidobacterium</taxon>
    </lineage>
</organism>
<gene>
    <name evidence="2" type="ORF">EMO91_09085</name>
</gene>
<name>A0A5M9ZHY7_9BIFI</name>
<protein>
    <submittedName>
        <fullName evidence="2">Uncharacterized protein</fullName>
    </submittedName>
</protein>
<evidence type="ECO:0000256" key="1">
    <source>
        <dbReference type="SAM" id="MobiDB-lite"/>
    </source>
</evidence>
<reference evidence="2 3" key="1">
    <citation type="journal article" date="2019" name="Syst. Appl. Microbiol.">
        <title>Characterization of Bifidobacterium species in feaces of the Egyptian fruit bat: Description of B. vespertilionis sp. nov. and B. rousetti sp. nov.</title>
        <authorList>
            <person name="Modesto M."/>
            <person name="Satti M."/>
            <person name="Watanabe K."/>
            <person name="Puglisi E."/>
            <person name="Morelli L."/>
            <person name="Huang C.-H."/>
            <person name="Liou J.-S."/>
            <person name="Miyashita M."/>
            <person name="Tamura T."/>
            <person name="Saito S."/>
            <person name="Mori K."/>
            <person name="Huang L."/>
            <person name="Sciavilla P."/>
            <person name="Sandri C."/>
            <person name="Spiezio C."/>
            <person name="Vitali F."/>
            <person name="Cavalieri D."/>
            <person name="Perpetuini G."/>
            <person name="Tofalo R."/>
            <person name="Bonetti A."/>
            <person name="Arita M."/>
            <person name="Mattarelli P."/>
        </authorList>
    </citation>
    <scope>NUCLEOTIDE SEQUENCE [LARGE SCALE GENOMIC DNA]</scope>
    <source>
        <strain evidence="2 3">RST17</strain>
    </source>
</reference>
<dbReference type="AlphaFoldDB" id="A0A5M9ZHY7"/>
<evidence type="ECO:0000313" key="3">
    <source>
        <dbReference type="Proteomes" id="UP000410049"/>
    </source>
</evidence>
<dbReference type="Proteomes" id="UP000410049">
    <property type="component" value="Unassembled WGS sequence"/>
</dbReference>
<dbReference type="RefSeq" id="WP_150379665.1">
    <property type="nucleotide sequence ID" value="NZ_RZUH01000007.1"/>
</dbReference>
<accession>A0A5M9ZHY7</accession>